<dbReference type="InterPro" id="IPR001878">
    <property type="entry name" value="Znf_CCHC"/>
</dbReference>
<dbReference type="Pfam" id="PF00098">
    <property type="entry name" value="zf-CCHC"/>
    <property type="match status" value="1"/>
</dbReference>
<feature type="compositionally biased region" description="Polar residues" evidence="1">
    <location>
        <begin position="320"/>
        <end position="333"/>
    </location>
</feature>
<evidence type="ECO:0000259" key="2">
    <source>
        <dbReference type="Pfam" id="PF00098"/>
    </source>
</evidence>
<dbReference type="OrthoDB" id="3269984at2759"/>
<dbReference type="InParanoid" id="A0A0C3DK19"/>
<protein>
    <recommendedName>
        <fullName evidence="2">CCHC-type domain-containing protein</fullName>
    </recommendedName>
</protein>
<organism evidence="3 4">
    <name type="scientific">Scleroderma citrinum Foug A</name>
    <dbReference type="NCBI Taxonomy" id="1036808"/>
    <lineage>
        <taxon>Eukaryota</taxon>
        <taxon>Fungi</taxon>
        <taxon>Dikarya</taxon>
        <taxon>Basidiomycota</taxon>
        <taxon>Agaricomycotina</taxon>
        <taxon>Agaricomycetes</taxon>
        <taxon>Agaricomycetidae</taxon>
        <taxon>Boletales</taxon>
        <taxon>Sclerodermatineae</taxon>
        <taxon>Sclerodermataceae</taxon>
        <taxon>Scleroderma</taxon>
    </lineage>
</organism>
<evidence type="ECO:0000313" key="4">
    <source>
        <dbReference type="Proteomes" id="UP000053989"/>
    </source>
</evidence>
<dbReference type="GO" id="GO:0003676">
    <property type="term" value="F:nucleic acid binding"/>
    <property type="evidence" value="ECO:0007669"/>
    <property type="project" value="InterPro"/>
</dbReference>
<sequence length="382" mass="43084">MSLPKPGKYKGQDDIKKFDDWLTQLLKYFRTFKVTRYRCDVDRVLYTGLCLEGITAEWYNQEVESPDRHINYWSFEDLICGLFKRFIHKATAQQAVTNYNHTHYSAEKGVLAFFNNMKRHAHCMVKPSDDYSVRKKFIGGLPHSIVKTVLEARGITAEHSTMDEILDEVKRMEGAQKALNQLVRNNPQSGGLSSKGSSSSARSDTDRSGNSGSNQQYKFVRKGNLLYKDQGNHFQKQDSLSSRATAGTSSPSVTQQPGNSAFCKGITCYNCGVEGHLASEGRQPKKDKGKAPQAHLYAVDVHKDEEDTPRNEEIGEVHSTDLTNENVNDTAHNAQEAEEPEGEPLNTYSIIDKKEDDDKLVRYLGGMRPIEELEEPDDEHIV</sequence>
<dbReference type="AlphaFoldDB" id="A0A0C3DK19"/>
<feature type="compositionally biased region" description="Low complexity" evidence="1">
    <location>
        <begin position="189"/>
        <end position="202"/>
    </location>
</feature>
<accession>A0A0C3DK19</accession>
<feature type="region of interest" description="Disordered" evidence="1">
    <location>
        <begin position="305"/>
        <end position="352"/>
    </location>
</feature>
<feature type="region of interest" description="Disordered" evidence="1">
    <location>
        <begin position="234"/>
        <end position="259"/>
    </location>
</feature>
<proteinExistence type="predicted"/>
<dbReference type="STRING" id="1036808.A0A0C3DK19"/>
<dbReference type="Proteomes" id="UP000053989">
    <property type="component" value="Unassembled WGS sequence"/>
</dbReference>
<feature type="region of interest" description="Disordered" evidence="1">
    <location>
        <begin position="183"/>
        <end position="217"/>
    </location>
</feature>
<reference evidence="4" key="2">
    <citation type="submission" date="2015-01" db="EMBL/GenBank/DDBJ databases">
        <title>Evolutionary Origins and Diversification of the Mycorrhizal Mutualists.</title>
        <authorList>
            <consortium name="DOE Joint Genome Institute"/>
            <consortium name="Mycorrhizal Genomics Consortium"/>
            <person name="Kohler A."/>
            <person name="Kuo A."/>
            <person name="Nagy L.G."/>
            <person name="Floudas D."/>
            <person name="Copeland A."/>
            <person name="Barry K.W."/>
            <person name="Cichocki N."/>
            <person name="Veneault-Fourrey C."/>
            <person name="LaButti K."/>
            <person name="Lindquist E.A."/>
            <person name="Lipzen A."/>
            <person name="Lundell T."/>
            <person name="Morin E."/>
            <person name="Murat C."/>
            <person name="Riley R."/>
            <person name="Ohm R."/>
            <person name="Sun H."/>
            <person name="Tunlid A."/>
            <person name="Henrissat B."/>
            <person name="Grigoriev I.V."/>
            <person name="Hibbett D.S."/>
            <person name="Martin F."/>
        </authorList>
    </citation>
    <scope>NUCLEOTIDE SEQUENCE [LARGE SCALE GENOMIC DNA]</scope>
    <source>
        <strain evidence="4">Foug A</strain>
    </source>
</reference>
<feature type="domain" description="CCHC-type" evidence="2">
    <location>
        <begin position="266"/>
        <end position="280"/>
    </location>
</feature>
<gene>
    <name evidence="3" type="ORF">SCLCIDRAFT_29403</name>
</gene>
<reference evidence="3 4" key="1">
    <citation type="submission" date="2014-04" db="EMBL/GenBank/DDBJ databases">
        <authorList>
            <consortium name="DOE Joint Genome Institute"/>
            <person name="Kuo A."/>
            <person name="Kohler A."/>
            <person name="Nagy L.G."/>
            <person name="Floudas D."/>
            <person name="Copeland A."/>
            <person name="Barry K.W."/>
            <person name="Cichocki N."/>
            <person name="Veneault-Fourrey C."/>
            <person name="LaButti K."/>
            <person name="Lindquist E.A."/>
            <person name="Lipzen A."/>
            <person name="Lundell T."/>
            <person name="Morin E."/>
            <person name="Murat C."/>
            <person name="Sun H."/>
            <person name="Tunlid A."/>
            <person name="Henrissat B."/>
            <person name="Grigoriev I.V."/>
            <person name="Hibbett D.S."/>
            <person name="Martin F."/>
            <person name="Nordberg H.P."/>
            <person name="Cantor M.N."/>
            <person name="Hua S.X."/>
        </authorList>
    </citation>
    <scope>NUCLEOTIDE SEQUENCE [LARGE SCALE GENOMIC DNA]</scope>
    <source>
        <strain evidence="3 4">Foug A</strain>
    </source>
</reference>
<name>A0A0C3DK19_9AGAM</name>
<feature type="compositionally biased region" description="Basic and acidic residues" evidence="1">
    <location>
        <begin position="305"/>
        <end position="319"/>
    </location>
</feature>
<keyword evidence="4" id="KW-1185">Reference proteome</keyword>
<dbReference type="EMBL" id="KN822112">
    <property type="protein sequence ID" value="KIM56654.1"/>
    <property type="molecule type" value="Genomic_DNA"/>
</dbReference>
<dbReference type="HOGENOM" id="CLU_723926_0_0_1"/>
<evidence type="ECO:0000313" key="3">
    <source>
        <dbReference type="EMBL" id="KIM56654.1"/>
    </source>
</evidence>
<dbReference type="GO" id="GO:0008270">
    <property type="term" value="F:zinc ion binding"/>
    <property type="evidence" value="ECO:0007669"/>
    <property type="project" value="InterPro"/>
</dbReference>
<evidence type="ECO:0000256" key="1">
    <source>
        <dbReference type="SAM" id="MobiDB-lite"/>
    </source>
</evidence>